<organism evidence="1">
    <name type="scientific">uncultured spirochete</name>
    <dbReference type="NCBI Taxonomy" id="156406"/>
    <lineage>
        <taxon>Bacteria</taxon>
        <taxon>Pseudomonadati</taxon>
        <taxon>Spirochaetota</taxon>
        <taxon>Spirochaetia</taxon>
        <taxon>Spirochaetales</taxon>
        <taxon>environmental samples</taxon>
    </lineage>
</organism>
<dbReference type="InterPro" id="IPR055151">
    <property type="entry name" value="GH113"/>
</dbReference>
<dbReference type="SUPFAM" id="SSF51445">
    <property type="entry name" value="(Trans)glycosidases"/>
    <property type="match status" value="1"/>
</dbReference>
<gene>
    <name evidence="1" type="ORF">SPIROBIBN47_260040</name>
</gene>
<dbReference type="EMBL" id="FWDM01000019">
    <property type="protein sequence ID" value="SLM12767.1"/>
    <property type="molecule type" value="Genomic_DNA"/>
</dbReference>
<name>A0A3P3XIE6_9SPIR</name>
<evidence type="ECO:0008006" key="2">
    <source>
        <dbReference type="Google" id="ProtNLM"/>
    </source>
</evidence>
<dbReference type="Gene3D" id="3.20.20.80">
    <property type="entry name" value="Glycosidases"/>
    <property type="match status" value="1"/>
</dbReference>
<dbReference type="InterPro" id="IPR017853">
    <property type="entry name" value="GH"/>
</dbReference>
<dbReference type="CDD" id="cd19608">
    <property type="entry name" value="GH113_mannanase-like"/>
    <property type="match status" value="1"/>
</dbReference>
<proteinExistence type="predicted"/>
<dbReference type="Pfam" id="PF22612">
    <property type="entry name" value="GH113"/>
    <property type="match status" value="1"/>
</dbReference>
<evidence type="ECO:0000313" key="1">
    <source>
        <dbReference type="EMBL" id="SLM12767.1"/>
    </source>
</evidence>
<reference evidence="1" key="1">
    <citation type="submission" date="2017-02" db="EMBL/GenBank/DDBJ databases">
        <authorList>
            <person name="Regsiter A."/>
            <person name="William W."/>
        </authorList>
    </citation>
    <scope>NUCLEOTIDE SEQUENCE</scope>
    <source>
        <strain evidence="1">Bib</strain>
    </source>
</reference>
<accession>A0A3P3XIE6</accession>
<sequence>MHNMKIVPIGTFFVVLVLLCAGCGRNPAGSGDLPQVNTNTAFDLQGFNICAWGKNWWSDAALVDKALKFALEEGANFLALDWPVNFNDDGTMVAFEHSLHPHWNDMQRLIEKAKQMGFYIMLKPHTTKAESAENRNIWNTDTAIFLPGTFFSAYKGYLEELADFATQNNVDAICIGTEMNHLDTGFRDQWSELVAAVRARFAGLVTYDAFFNRWCCSVPDIGEVCFWDLVDMIGVSLYVPVTRNDDASVEEIRRGWFESIEPEFEISDVIAYLKGIAQDADKPLMALEGGYQSVSGGLYDMTGPSTHKTVNYDLQSRGLDAYLRVLSENKDSWFKGVSLWQLTPSMLSSNNLQTIWHTQEFTVYQKPAAEIVKQHFFK</sequence>
<protein>
    <recommendedName>
        <fullName evidence="2">Glycoside hydrolase family 5 domain-containing protein</fullName>
    </recommendedName>
</protein>
<dbReference type="AlphaFoldDB" id="A0A3P3XIE6"/>